<feature type="domain" description="C2" evidence="2">
    <location>
        <begin position="389"/>
        <end position="512"/>
    </location>
</feature>
<dbReference type="Proteomes" id="UP001189429">
    <property type="component" value="Unassembled WGS sequence"/>
</dbReference>
<comment type="caution">
    <text evidence="3">The sequence shown here is derived from an EMBL/GenBank/DDBJ whole genome shotgun (WGS) entry which is preliminary data.</text>
</comment>
<gene>
    <name evidence="3" type="ORF">PCOR1329_LOCUS47866</name>
</gene>
<dbReference type="EMBL" id="CAUYUJ010015771">
    <property type="protein sequence ID" value="CAK0857928.1"/>
    <property type="molecule type" value="Genomic_DNA"/>
</dbReference>
<feature type="compositionally biased region" description="Polar residues" evidence="1">
    <location>
        <begin position="384"/>
        <end position="399"/>
    </location>
</feature>
<evidence type="ECO:0000313" key="3">
    <source>
        <dbReference type="EMBL" id="CAK0857928.1"/>
    </source>
</evidence>
<dbReference type="Gene3D" id="2.60.40.150">
    <property type="entry name" value="C2 domain"/>
    <property type="match status" value="4"/>
</dbReference>
<feature type="domain" description="C2" evidence="2">
    <location>
        <begin position="104"/>
        <end position="222"/>
    </location>
</feature>
<dbReference type="SMART" id="SM00239">
    <property type="entry name" value="C2"/>
    <property type="match status" value="4"/>
</dbReference>
<dbReference type="InterPro" id="IPR035892">
    <property type="entry name" value="C2_domain_sf"/>
</dbReference>
<evidence type="ECO:0000259" key="2">
    <source>
        <dbReference type="PROSITE" id="PS50004"/>
    </source>
</evidence>
<feature type="domain" description="C2" evidence="2">
    <location>
        <begin position="1"/>
        <end position="89"/>
    </location>
</feature>
<feature type="region of interest" description="Disordered" evidence="1">
    <location>
        <begin position="377"/>
        <end position="405"/>
    </location>
</feature>
<dbReference type="PANTHER" id="PTHR47800:SF5">
    <property type="entry name" value="FER-1-LIKE PROTEIN 6"/>
    <property type="match status" value="1"/>
</dbReference>
<sequence length="561" mass="60028">MFGGKSDPYCICMLAEAKQAKKLFQTKVVDNDPDPDWNHGPEQVDLGSGQGELLFEIYDKDFCRKGDKLGAATVSMERCLQGLYTDLDLGDGVGTLRVKIAPVGPSGAPVEVRWTPPQVRPRLQVWVDRAEGLRSADAFGGKSDPYVICSLSEKKAFRTRVIHDDNDPVWDHGPEELVLGSETELRFEVRDRDVLGSDFLGKAVLPRAQCVSGFAGRLDLGAGCGILHVRVELAPSGPEPPPARLEVTILSAKALRSGSWFMGSSDSYAVCKLRGKPLFQTKAIWSELSPSWDHGPVEVAMRHSERELRFEVYHSSTLGRDTLLGRCSVAREACLAGFEGDVDLGSGGGSLRLRVVPVAAGTVSAAAAAALQAQPAPAVPLSPGTTAATDAVSNPTGLNTPGAAGTRPRTAVWVYGAKGLRNADLLGGKSDPYCVCKVVEDQLSQHAFQTGVINNDPNPQWNHGPEEVSWAEHQELVFEVFDKDMLRTGDKLGEVHLNWKQCAQGLHEDLSLGEGNGTLRVKIAPVALQSQPATFGRAPELVAADVPRGGEAVDTSSAIGS</sequence>
<feature type="domain" description="C2" evidence="2">
    <location>
        <begin position="223"/>
        <end position="344"/>
    </location>
</feature>
<dbReference type="CDD" id="cd00030">
    <property type="entry name" value="C2"/>
    <property type="match status" value="3"/>
</dbReference>
<keyword evidence="4" id="KW-1185">Reference proteome</keyword>
<dbReference type="Pfam" id="PF00168">
    <property type="entry name" value="C2"/>
    <property type="match status" value="4"/>
</dbReference>
<accession>A0ABN9UG57</accession>
<proteinExistence type="predicted"/>
<dbReference type="PROSITE" id="PS50004">
    <property type="entry name" value="C2"/>
    <property type="match status" value="4"/>
</dbReference>
<protein>
    <recommendedName>
        <fullName evidence="2">C2 domain-containing protein</fullName>
    </recommendedName>
</protein>
<evidence type="ECO:0000256" key="1">
    <source>
        <dbReference type="SAM" id="MobiDB-lite"/>
    </source>
</evidence>
<name>A0ABN9UG57_9DINO</name>
<dbReference type="InterPro" id="IPR000008">
    <property type="entry name" value="C2_dom"/>
</dbReference>
<dbReference type="PANTHER" id="PTHR47800">
    <property type="entry name" value="C2 DOMAIN-CONTAINING PROTEIN"/>
    <property type="match status" value="1"/>
</dbReference>
<dbReference type="SUPFAM" id="SSF49562">
    <property type="entry name" value="C2 domain (Calcium/lipid-binding domain, CaLB)"/>
    <property type="match status" value="4"/>
</dbReference>
<organism evidence="3 4">
    <name type="scientific">Prorocentrum cordatum</name>
    <dbReference type="NCBI Taxonomy" id="2364126"/>
    <lineage>
        <taxon>Eukaryota</taxon>
        <taxon>Sar</taxon>
        <taxon>Alveolata</taxon>
        <taxon>Dinophyceae</taxon>
        <taxon>Prorocentrales</taxon>
        <taxon>Prorocentraceae</taxon>
        <taxon>Prorocentrum</taxon>
    </lineage>
</organism>
<reference evidence="3" key="1">
    <citation type="submission" date="2023-10" db="EMBL/GenBank/DDBJ databases">
        <authorList>
            <person name="Chen Y."/>
            <person name="Shah S."/>
            <person name="Dougan E. K."/>
            <person name="Thang M."/>
            <person name="Chan C."/>
        </authorList>
    </citation>
    <scope>NUCLEOTIDE SEQUENCE [LARGE SCALE GENOMIC DNA]</scope>
</reference>
<evidence type="ECO:0000313" key="4">
    <source>
        <dbReference type="Proteomes" id="UP001189429"/>
    </source>
</evidence>